<protein>
    <recommendedName>
        <fullName evidence="2">Anti-sigma factor NepR domain-containing protein</fullName>
    </recommendedName>
</protein>
<name>A0A1G6B4N8_9HYPH</name>
<evidence type="ECO:0000256" key="1">
    <source>
        <dbReference type="SAM" id="MobiDB-lite"/>
    </source>
</evidence>
<organism evidence="3 4">
    <name type="scientific">Bauldia litoralis</name>
    <dbReference type="NCBI Taxonomy" id="665467"/>
    <lineage>
        <taxon>Bacteria</taxon>
        <taxon>Pseudomonadati</taxon>
        <taxon>Pseudomonadota</taxon>
        <taxon>Alphaproteobacteria</taxon>
        <taxon>Hyphomicrobiales</taxon>
        <taxon>Kaistiaceae</taxon>
        <taxon>Bauldia</taxon>
    </lineage>
</organism>
<reference evidence="3 4" key="1">
    <citation type="submission" date="2016-10" db="EMBL/GenBank/DDBJ databases">
        <authorList>
            <person name="de Groot N.N."/>
        </authorList>
    </citation>
    <scope>NUCLEOTIDE SEQUENCE [LARGE SCALE GENOMIC DNA]</scope>
    <source>
        <strain evidence="3 4">ATCC 35022</strain>
    </source>
</reference>
<evidence type="ECO:0000313" key="3">
    <source>
        <dbReference type="EMBL" id="SDB15611.1"/>
    </source>
</evidence>
<evidence type="ECO:0000313" key="4">
    <source>
        <dbReference type="Proteomes" id="UP000199071"/>
    </source>
</evidence>
<dbReference type="Proteomes" id="UP000199071">
    <property type="component" value="Unassembled WGS sequence"/>
</dbReference>
<dbReference type="STRING" id="665467.SAMN02982931_01226"/>
<proteinExistence type="predicted"/>
<gene>
    <name evidence="3" type="ORF">SAMN02982931_01226</name>
</gene>
<evidence type="ECO:0000259" key="2">
    <source>
        <dbReference type="Pfam" id="PF18557"/>
    </source>
</evidence>
<dbReference type="AlphaFoldDB" id="A0A1G6B4N8"/>
<dbReference type="InterPro" id="IPR041649">
    <property type="entry name" value="NepR"/>
</dbReference>
<keyword evidence="4" id="KW-1185">Reference proteome</keyword>
<dbReference type="Pfam" id="PF18557">
    <property type="entry name" value="NepR"/>
    <property type="match status" value="1"/>
</dbReference>
<feature type="region of interest" description="Disordered" evidence="1">
    <location>
        <begin position="1"/>
        <end position="26"/>
    </location>
</feature>
<sequence length="73" mass="8261">MKDRKTSARDEKLKQETNPDKTAKLGRDIQARIGEQLRAMYGDVVDQGVPDRFVELLNQMDKPRKGDKGGTSE</sequence>
<feature type="domain" description="Anti-sigma factor NepR" evidence="2">
    <location>
        <begin position="30"/>
        <end position="62"/>
    </location>
</feature>
<dbReference type="EMBL" id="FMXQ01000002">
    <property type="protein sequence ID" value="SDB15611.1"/>
    <property type="molecule type" value="Genomic_DNA"/>
</dbReference>
<accession>A0A1G6B4N8</accession>
<dbReference type="RefSeq" id="WP_175478309.1">
    <property type="nucleotide sequence ID" value="NZ_FMXQ01000002.1"/>
</dbReference>